<comment type="similarity">
    <text evidence="1">Belongs to the ABC transporter superfamily.</text>
</comment>
<dbReference type="EMBL" id="JACHWR010000003">
    <property type="protein sequence ID" value="MBB3044702.1"/>
    <property type="molecule type" value="Genomic_DNA"/>
</dbReference>
<evidence type="ECO:0000256" key="2">
    <source>
        <dbReference type="ARBA" id="ARBA00022448"/>
    </source>
</evidence>
<organism evidence="7 8">
    <name type="scientific">Nocardioides soli</name>
    <dbReference type="NCBI Taxonomy" id="1036020"/>
    <lineage>
        <taxon>Bacteria</taxon>
        <taxon>Bacillati</taxon>
        <taxon>Actinomycetota</taxon>
        <taxon>Actinomycetes</taxon>
        <taxon>Propionibacteriales</taxon>
        <taxon>Nocardioidaceae</taxon>
        <taxon>Nocardioides</taxon>
    </lineage>
</organism>
<dbReference type="Gene3D" id="3.40.50.300">
    <property type="entry name" value="P-loop containing nucleotide triphosphate hydrolases"/>
    <property type="match status" value="1"/>
</dbReference>
<evidence type="ECO:0000313" key="8">
    <source>
        <dbReference type="Proteomes" id="UP000589626"/>
    </source>
</evidence>
<gene>
    <name evidence="7" type="ORF">FHU40_004539</name>
</gene>
<evidence type="ECO:0000256" key="5">
    <source>
        <dbReference type="ARBA" id="ARBA00022970"/>
    </source>
</evidence>
<dbReference type="InterPro" id="IPR003593">
    <property type="entry name" value="AAA+_ATPase"/>
</dbReference>
<dbReference type="Pfam" id="PF00005">
    <property type="entry name" value="ABC_tran"/>
    <property type="match status" value="1"/>
</dbReference>
<feature type="domain" description="ABC transporter" evidence="6">
    <location>
        <begin position="4"/>
        <end position="236"/>
    </location>
</feature>
<evidence type="ECO:0000259" key="6">
    <source>
        <dbReference type="PROSITE" id="PS50893"/>
    </source>
</evidence>
<dbReference type="SUPFAM" id="SSF52540">
    <property type="entry name" value="P-loop containing nucleoside triphosphate hydrolases"/>
    <property type="match status" value="1"/>
</dbReference>
<dbReference type="PROSITE" id="PS00211">
    <property type="entry name" value="ABC_TRANSPORTER_1"/>
    <property type="match status" value="1"/>
</dbReference>
<evidence type="ECO:0000256" key="4">
    <source>
        <dbReference type="ARBA" id="ARBA00022840"/>
    </source>
</evidence>
<dbReference type="PROSITE" id="PS50893">
    <property type="entry name" value="ABC_TRANSPORTER_2"/>
    <property type="match status" value="1"/>
</dbReference>
<dbReference type="GO" id="GO:0016887">
    <property type="term" value="F:ATP hydrolysis activity"/>
    <property type="evidence" value="ECO:0007669"/>
    <property type="project" value="InterPro"/>
</dbReference>
<keyword evidence="8" id="KW-1185">Reference proteome</keyword>
<dbReference type="CDD" id="cd03224">
    <property type="entry name" value="ABC_TM1139_LivF_branched"/>
    <property type="match status" value="1"/>
</dbReference>
<keyword evidence="4 7" id="KW-0067">ATP-binding</keyword>
<name>A0A7W4Z394_9ACTN</name>
<dbReference type="SMART" id="SM00382">
    <property type="entry name" value="AAA"/>
    <property type="match status" value="1"/>
</dbReference>
<dbReference type="GO" id="GO:0015807">
    <property type="term" value="P:L-amino acid transport"/>
    <property type="evidence" value="ECO:0007669"/>
    <property type="project" value="TreeGrafter"/>
</dbReference>
<evidence type="ECO:0000313" key="7">
    <source>
        <dbReference type="EMBL" id="MBB3044702.1"/>
    </source>
</evidence>
<dbReference type="RefSeq" id="WP_183594652.1">
    <property type="nucleotide sequence ID" value="NZ_JACHWR010000003.1"/>
</dbReference>
<sequence length="236" mass="25250">MPLLEVSALRVSYGGVVAVHDVSLSVERGEIVCLLGANGAGKSSTLMAISGVLPDREGTVTFDGRELARVASHEIARLGLVQVPEGRRVFPEMTVAENLQIGGIRAPSAQVRTQRMERSYEMFPRLLERRDQLAGSLSGGEQQMLAVARALMSDPALVMLDEPSLGLSPALVEATFDTVRQVREAGLGVLLVEQNAGEALEVSDRAYVMENGRVVLSGPASQIRNDPQVKSAYLGL</sequence>
<dbReference type="PANTHER" id="PTHR43820:SF4">
    <property type="entry name" value="HIGH-AFFINITY BRANCHED-CHAIN AMINO ACID TRANSPORT ATP-BINDING PROTEIN LIVF"/>
    <property type="match status" value="1"/>
</dbReference>
<dbReference type="InterPro" id="IPR003439">
    <property type="entry name" value="ABC_transporter-like_ATP-bd"/>
</dbReference>
<dbReference type="InterPro" id="IPR027417">
    <property type="entry name" value="P-loop_NTPase"/>
</dbReference>
<dbReference type="InterPro" id="IPR017871">
    <property type="entry name" value="ABC_transporter-like_CS"/>
</dbReference>
<dbReference type="GO" id="GO:0015658">
    <property type="term" value="F:branched-chain amino acid transmembrane transporter activity"/>
    <property type="evidence" value="ECO:0007669"/>
    <property type="project" value="TreeGrafter"/>
</dbReference>
<proteinExistence type="inferred from homology"/>
<reference evidence="7 8" key="1">
    <citation type="submission" date="2020-08" db="EMBL/GenBank/DDBJ databases">
        <title>Sequencing the genomes of 1000 actinobacteria strains.</title>
        <authorList>
            <person name="Klenk H.-P."/>
        </authorList>
    </citation>
    <scope>NUCLEOTIDE SEQUENCE [LARGE SCALE GENOMIC DNA]</scope>
    <source>
        <strain evidence="7 8">DSM 105498</strain>
    </source>
</reference>
<dbReference type="InterPro" id="IPR052156">
    <property type="entry name" value="BCAA_Transport_ATP-bd_LivF"/>
</dbReference>
<dbReference type="PANTHER" id="PTHR43820">
    <property type="entry name" value="HIGH-AFFINITY BRANCHED-CHAIN AMINO ACID TRANSPORT ATP-BINDING PROTEIN LIVF"/>
    <property type="match status" value="1"/>
</dbReference>
<comment type="caution">
    <text evidence="7">The sequence shown here is derived from an EMBL/GenBank/DDBJ whole genome shotgun (WGS) entry which is preliminary data.</text>
</comment>
<keyword evidence="2" id="KW-0813">Transport</keyword>
<keyword evidence="5" id="KW-0029">Amino-acid transport</keyword>
<protein>
    <submittedName>
        <fullName evidence="7">Branched-chain amino acid transport system ATP-binding protein</fullName>
    </submittedName>
</protein>
<keyword evidence="3" id="KW-0547">Nucleotide-binding</keyword>
<evidence type="ECO:0000256" key="1">
    <source>
        <dbReference type="ARBA" id="ARBA00005417"/>
    </source>
</evidence>
<evidence type="ECO:0000256" key="3">
    <source>
        <dbReference type="ARBA" id="ARBA00022741"/>
    </source>
</evidence>
<accession>A0A7W4Z394</accession>
<dbReference type="Proteomes" id="UP000589626">
    <property type="component" value="Unassembled WGS sequence"/>
</dbReference>
<dbReference type="GO" id="GO:0005524">
    <property type="term" value="F:ATP binding"/>
    <property type="evidence" value="ECO:0007669"/>
    <property type="project" value="UniProtKB-KW"/>
</dbReference>
<dbReference type="AlphaFoldDB" id="A0A7W4Z394"/>